<dbReference type="Gene3D" id="2.130.10.10">
    <property type="entry name" value="YVTN repeat-like/Quinoprotein amine dehydrogenase"/>
    <property type="match status" value="2"/>
</dbReference>
<dbReference type="InterPro" id="IPR039857">
    <property type="entry name" value="Ift122/121"/>
</dbReference>
<dbReference type="Pfam" id="PF25170">
    <property type="entry name" value="TPR_WDR35"/>
    <property type="match status" value="1"/>
</dbReference>
<keyword evidence="5" id="KW-0970">Cilium biogenesis/degradation</keyword>
<dbReference type="InterPro" id="IPR056170">
    <property type="entry name" value="Znf_IFT121-like"/>
</dbReference>
<dbReference type="Pfam" id="PF24797">
    <property type="entry name" value="Beta-prop_WDR35_TULP_N"/>
    <property type="match status" value="2"/>
</dbReference>
<feature type="domain" description="IFT121-like zinc finger" evidence="10">
    <location>
        <begin position="1175"/>
        <end position="1216"/>
    </location>
</feature>
<proteinExistence type="predicted"/>
<evidence type="ECO:0008006" key="17">
    <source>
        <dbReference type="Google" id="ProtNLM"/>
    </source>
</evidence>
<dbReference type="Pfam" id="PF23145">
    <property type="entry name" value="Zf_2nd_IFT121"/>
    <property type="match status" value="1"/>
</dbReference>
<feature type="domain" description="IFT80/172/WDR35 TPR" evidence="11">
    <location>
        <begin position="728"/>
        <end position="816"/>
    </location>
</feature>
<feature type="domain" description="IFT121-like TPR repeats" evidence="14">
    <location>
        <begin position="1046"/>
        <end position="1144"/>
    </location>
</feature>
<dbReference type="InterPro" id="IPR001680">
    <property type="entry name" value="WD40_rpt"/>
</dbReference>
<dbReference type="InterPro" id="IPR015943">
    <property type="entry name" value="WD40/YVTN_repeat-like_dom_sf"/>
</dbReference>
<comment type="caution">
    <text evidence="15">The sequence shown here is derived from an EMBL/GenBank/DDBJ whole genome shotgun (WGS) entry which is preliminary data.</text>
</comment>
<dbReference type="GO" id="GO:0097730">
    <property type="term" value="C:non-motile cilium"/>
    <property type="evidence" value="ECO:0007669"/>
    <property type="project" value="TreeGrafter"/>
</dbReference>
<feature type="repeat" description="WD" evidence="9">
    <location>
        <begin position="80"/>
        <end position="115"/>
    </location>
</feature>
<dbReference type="PROSITE" id="PS50294">
    <property type="entry name" value="WD_REPEATS_REGION"/>
    <property type="match status" value="1"/>
</dbReference>
<dbReference type="SUPFAM" id="SSF50978">
    <property type="entry name" value="WD40 repeat-like"/>
    <property type="match status" value="1"/>
</dbReference>
<dbReference type="SMART" id="SM00320">
    <property type="entry name" value="WD40"/>
    <property type="match status" value="5"/>
</dbReference>
<keyword evidence="7" id="KW-0206">Cytoskeleton</keyword>
<dbReference type="InterPro" id="IPR057979">
    <property type="entry name" value="TPR_IFT121"/>
</dbReference>
<dbReference type="GO" id="GO:0061512">
    <property type="term" value="P:protein localization to cilium"/>
    <property type="evidence" value="ECO:0007669"/>
    <property type="project" value="TreeGrafter"/>
</dbReference>
<dbReference type="InterPro" id="IPR056157">
    <property type="entry name" value="TPR_IFT80_172_dom"/>
</dbReference>
<dbReference type="Pfam" id="PF25768">
    <property type="entry name" value="TPR_IFT121"/>
    <property type="match status" value="1"/>
</dbReference>
<keyword evidence="16" id="KW-1185">Reference proteome</keyword>
<dbReference type="EMBL" id="CAJGYM010000032">
    <property type="protein sequence ID" value="CAD6193079.1"/>
    <property type="molecule type" value="Genomic_DNA"/>
</dbReference>
<dbReference type="InterPro" id="IPR011044">
    <property type="entry name" value="Quino_amine_DH_bsu"/>
</dbReference>
<dbReference type="GO" id="GO:0035721">
    <property type="term" value="P:intraciliary retrograde transport"/>
    <property type="evidence" value="ECO:0007669"/>
    <property type="project" value="TreeGrafter"/>
</dbReference>
<evidence type="ECO:0000256" key="3">
    <source>
        <dbReference type="ARBA" id="ARBA00022574"/>
    </source>
</evidence>
<evidence type="ECO:0000259" key="13">
    <source>
        <dbReference type="Pfam" id="PF24797"/>
    </source>
</evidence>
<keyword evidence="4" id="KW-0677">Repeat</keyword>
<dbReference type="GO" id="GO:0030991">
    <property type="term" value="C:intraciliary transport particle A"/>
    <property type="evidence" value="ECO:0007669"/>
    <property type="project" value="TreeGrafter"/>
</dbReference>
<feature type="domain" description="IFT121/TULP4 N-terminal" evidence="13">
    <location>
        <begin position="267"/>
        <end position="389"/>
    </location>
</feature>
<feature type="domain" description="IFT121/TULP4 N-terminal" evidence="13">
    <location>
        <begin position="20"/>
        <end position="235"/>
    </location>
</feature>
<accession>A0A8S1HAK1</accession>
<dbReference type="Proteomes" id="UP000835052">
    <property type="component" value="Unassembled WGS sequence"/>
</dbReference>
<dbReference type="InterPro" id="IPR036322">
    <property type="entry name" value="WD40_repeat_dom_sf"/>
</dbReference>
<evidence type="ECO:0000313" key="15">
    <source>
        <dbReference type="EMBL" id="CAD6193079.1"/>
    </source>
</evidence>
<dbReference type="Gene3D" id="1.25.40.470">
    <property type="match status" value="2"/>
</dbReference>
<evidence type="ECO:0000256" key="1">
    <source>
        <dbReference type="ARBA" id="ARBA00004120"/>
    </source>
</evidence>
<evidence type="ECO:0000259" key="12">
    <source>
        <dbReference type="Pfam" id="PF23390"/>
    </source>
</evidence>
<dbReference type="SUPFAM" id="SSF50969">
    <property type="entry name" value="YVTN repeat-like/Quinoprotein amine dehydrogenase"/>
    <property type="match status" value="1"/>
</dbReference>
<dbReference type="InterPro" id="IPR056158">
    <property type="entry name" value="Beta-prop_IFT121_2nd"/>
</dbReference>
<dbReference type="AlphaFoldDB" id="A0A8S1HAK1"/>
<organism evidence="15 16">
    <name type="scientific">Caenorhabditis auriculariae</name>
    <dbReference type="NCBI Taxonomy" id="2777116"/>
    <lineage>
        <taxon>Eukaryota</taxon>
        <taxon>Metazoa</taxon>
        <taxon>Ecdysozoa</taxon>
        <taxon>Nematoda</taxon>
        <taxon>Chromadorea</taxon>
        <taxon>Rhabditida</taxon>
        <taxon>Rhabditina</taxon>
        <taxon>Rhabditomorpha</taxon>
        <taxon>Rhabditoidea</taxon>
        <taxon>Rhabditidae</taxon>
        <taxon>Peloderinae</taxon>
        <taxon>Caenorhabditis</taxon>
    </lineage>
</organism>
<keyword evidence="3 9" id="KW-0853">WD repeat</keyword>
<evidence type="ECO:0000256" key="9">
    <source>
        <dbReference type="PROSITE-ProRule" id="PRU00221"/>
    </source>
</evidence>
<gene>
    <name evidence="15" type="ORF">CAUJ_LOCUS8998</name>
</gene>
<dbReference type="GO" id="GO:1905515">
    <property type="term" value="P:non-motile cilium assembly"/>
    <property type="evidence" value="ECO:0007669"/>
    <property type="project" value="TreeGrafter"/>
</dbReference>
<dbReference type="InterPro" id="IPR056159">
    <property type="entry name" value="Beta-prop_IFT121_TULP_N"/>
</dbReference>
<dbReference type="PANTHER" id="PTHR12764:SF5">
    <property type="entry name" value="LD29485P"/>
    <property type="match status" value="1"/>
</dbReference>
<dbReference type="PIRSF" id="PIRSF037536">
    <property type="entry name" value="WD_repeat_p35"/>
    <property type="match status" value="1"/>
</dbReference>
<evidence type="ECO:0000259" key="10">
    <source>
        <dbReference type="Pfam" id="PF23145"/>
    </source>
</evidence>
<evidence type="ECO:0000259" key="14">
    <source>
        <dbReference type="Pfam" id="PF25768"/>
    </source>
</evidence>
<evidence type="ECO:0000256" key="8">
    <source>
        <dbReference type="ARBA" id="ARBA00023273"/>
    </source>
</evidence>
<reference evidence="15" key="1">
    <citation type="submission" date="2020-10" db="EMBL/GenBank/DDBJ databases">
        <authorList>
            <person name="Kikuchi T."/>
        </authorList>
    </citation>
    <scope>NUCLEOTIDE SEQUENCE</scope>
    <source>
        <strain evidence="15">NKZ352</strain>
    </source>
</reference>
<keyword evidence="2" id="KW-0963">Cytoplasm</keyword>
<evidence type="ECO:0000256" key="7">
    <source>
        <dbReference type="ARBA" id="ARBA00023212"/>
    </source>
</evidence>
<sequence>MVRELLRTMAKYNEKTITSMGMYLSKKIGIPSTSELNCIEWNQNRHFIATGGTMGTLKIVRLESGDTVKGSNSLSVNQALDGHSGAILCIAWNEVQQKLTTSDTNGLIIVWGVSNDFWNEEMINNRNKSVVVGMGWNCDGTKIAIAYADGQVIVGTLEGNRIWNKDLPTTLARCEWAPDGNNLLFGTTDGEVHVYDSVGNFLQKINMVALETVEMETALARDLHREPIVDIKWWYPTFKTKVERDESSTLLNENIESSAALKLSKRQAIDRSQADLYLTVRDFLVAYAHGVMQLMKVENDQSPIIVRFPNFKITCARWAPNGSFIAVTGFQTDMPQNEQAVVHIVSAYGKMISFLRVKETKSLTGVAWDPSGLRIAVTTDSNVYFGNIRPQYKWGYCGHTVIYVYEREDRNEFAVVFYETKLEEVFTKSVTKFEQIACHESYCILVNQQNDTNGTYFAQLCNGIGTALDFKYTDVIPRCVTLNNSAAVIAGGESYFIWHFVLPQRNSMNLASNNGKEDLIYALENPPVGSDFGTRRKFQRGNDSISALCMADTFFLAACESGALFKISIADGSVLQRYSVPQNIEAMQMNCTFQRIAALDNNNMLQFFEIGENSLNKLQNLDRRDVWSFRWDSEKEDMIALNEKTKMIVLKGTVAEEPVSSSGYICSFRGLTVRTVLVDNFLLNPEHPEKKNVHDIEIKSLRDAKYLLERMKIDEATAFIEKNAHPKLWKLLAAVALNKLDISTAEHAYVKLGDYCGINFCKRISNIQNAELKKAEIFAHLGKFDAAEKTYLGNDRRDLALAMYTKNYDWVKVLQLLPTNGEDSLRLSAIKHVGDYFFERHQWRDAAEKYEQCGDTDRRIETLIRGNIYGELEELSRHLPDNHEYLERIGDAFTARGMCGQAVDCFLKCGLVKNALQTCIQLNRWDQADAIAKTHNLANVDQMLAKYAEEVTGSNERSLSAVQLYRRAGRLLDSAKIVFEIAEEEKKRSAPYMRLKKIHVLGALLIEELHNQQRSKKTHENDTSATLSGLLEEDMNVTVEESRLIDNAWRGAEAYHFLMMTNRHLYQGNNQDALRTALVLLDYEGILNTAEIYSLVALSACIVRQFLICSKAMMKLESLKDFSDDEREALRMLSMKLFSEFPPVEQRNSKMQCTSCEEHVGDYDLSCHKCETKFPICIATGRALLDYQFWLCLTCKHRAYEHEVVKFKACPLCHSTASF</sequence>
<keyword evidence="6" id="KW-0969">Cilium</keyword>
<evidence type="ECO:0000256" key="5">
    <source>
        <dbReference type="ARBA" id="ARBA00022794"/>
    </source>
</evidence>
<evidence type="ECO:0000313" key="16">
    <source>
        <dbReference type="Proteomes" id="UP000835052"/>
    </source>
</evidence>
<evidence type="ECO:0000256" key="4">
    <source>
        <dbReference type="ARBA" id="ARBA00022737"/>
    </source>
</evidence>
<evidence type="ECO:0000256" key="2">
    <source>
        <dbReference type="ARBA" id="ARBA00022490"/>
    </source>
</evidence>
<dbReference type="OrthoDB" id="10260567at2759"/>
<comment type="subcellular location">
    <subcellularLocation>
        <location evidence="1">Cytoplasm</location>
        <location evidence="1">Cytoskeleton</location>
        <location evidence="1">Cilium basal body</location>
    </subcellularLocation>
</comment>
<dbReference type="PROSITE" id="PS50082">
    <property type="entry name" value="WD_REPEATS_2"/>
    <property type="match status" value="1"/>
</dbReference>
<dbReference type="InterPro" id="IPR017233">
    <property type="entry name" value="WDR35"/>
</dbReference>
<protein>
    <recommendedName>
        <fullName evidence="17">Anaphase-promoting complex subunit 4 WD40 domain-containing protein</fullName>
    </recommendedName>
</protein>
<evidence type="ECO:0000256" key="6">
    <source>
        <dbReference type="ARBA" id="ARBA00023069"/>
    </source>
</evidence>
<dbReference type="PANTHER" id="PTHR12764">
    <property type="entry name" value="WD REPEAT DOMAIN-RELATED"/>
    <property type="match status" value="1"/>
</dbReference>
<dbReference type="InterPro" id="IPR057361">
    <property type="entry name" value="TPR_WDR35"/>
</dbReference>
<dbReference type="Pfam" id="PF23387">
    <property type="entry name" value="TPR_IFT80_172"/>
    <property type="match status" value="1"/>
</dbReference>
<keyword evidence="8" id="KW-0966">Cell projection</keyword>
<feature type="domain" description="IFT121 second beta-propeller" evidence="12">
    <location>
        <begin position="394"/>
        <end position="697"/>
    </location>
</feature>
<name>A0A8S1HAK1_9PELO</name>
<evidence type="ECO:0000259" key="11">
    <source>
        <dbReference type="Pfam" id="PF23387"/>
    </source>
</evidence>
<dbReference type="Pfam" id="PF23390">
    <property type="entry name" value="Beta-prop_WDR35_2nd"/>
    <property type="match status" value="1"/>
</dbReference>